<dbReference type="SMART" id="SM00575">
    <property type="entry name" value="ZnF_PMZ"/>
    <property type="match status" value="1"/>
</dbReference>
<keyword evidence="1" id="KW-0479">Metal-binding</keyword>
<evidence type="ECO:0000313" key="8">
    <source>
        <dbReference type="Proteomes" id="UP000824890"/>
    </source>
</evidence>
<keyword evidence="2 4" id="KW-0863">Zinc-finger</keyword>
<reference evidence="7 8" key="1">
    <citation type="submission" date="2021-05" db="EMBL/GenBank/DDBJ databases">
        <title>Genome Assembly of Synthetic Allotetraploid Brassica napus Reveals Homoeologous Exchanges between Subgenomes.</title>
        <authorList>
            <person name="Davis J.T."/>
        </authorList>
    </citation>
    <scope>NUCLEOTIDE SEQUENCE [LARGE SCALE GENOMIC DNA]</scope>
    <source>
        <strain evidence="8">cv. Da-Ae</strain>
        <tissue evidence="7">Seedling</tissue>
    </source>
</reference>
<evidence type="ECO:0000256" key="1">
    <source>
        <dbReference type="ARBA" id="ARBA00022723"/>
    </source>
</evidence>
<feature type="domain" description="SWIM-type" evidence="6">
    <location>
        <begin position="454"/>
        <end position="499"/>
    </location>
</feature>
<dbReference type="InterPro" id="IPR006564">
    <property type="entry name" value="Znf_PMZ"/>
</dbReference>
<name>A0ABQ7Y1U0_BRANA</name>
<keyword evidence="8" id="KW-1185">Reference proteome</keyword>
<protein>
    <recommendedName>
        <fullName evidence="6">SWIM-type domain-containing protein</fullName>
    </recommendedName>
</protein>
<dbReference type="Proteomes" id="UP000824890">
    <property type="component" value="Unassembled WGS sequence"/>
</dbReference>
<dbReference type="EMBL" id="JAGKQM010000018">
    <property type="protein sequence ID" value="KAH0862163.1"/>
    <property type="molecule type" value="Genomic_DNA"/>
</dbReference>
<accession>A0ABQ7Y1U0</accession>
<evidence type="ECO:0000313" key="7">
    <source>
        <dbReference type="EMBL" id="KAH0862163.1"/>
    </source>
</evidence>
<organism evidence="7 8">
    <name type="scientific">Brassica napus</name>
    <name type="common">Rape</name>
    <dbReference type="NCBI Taxonomy" id="3708"/>
    <lineage>
        <taxon>Eukaryota</taxon>
        <taxon>Viridiplantae</taxon>
        <taxon>Streptophyta</taxon>
        <taxon>Embryophyta</taxon>
        <taxon>Tracheophyta</taxon>
        <taxon>Spermatophyta</taxon>
        <taxon>Magnoliopsida</taxon>
        <taxon>eudicotyledons</taxon>
        <taxon>Gunneridae</taxon>
        <taxon>Pentapetalae</taxon>
        <taxon>rosids</taxon>
        <taxon>malvids</taxon>
        <taxon>Brassicales</taxon>
        <taxon>Brassicaceae</taxon>
        <taxon>Brassiceae</taxon>
        <taxon>Brassica</taxon>
    </lineage>
</organism>
<dbReference type="PANTHER" id="PTHR31973:SF195">
    <property type="entry name" value="MUDR FAMILY TRANSPOSASE"/>
    <property type="match status" value="1"/>
</dbReference>
<evidence type="ECO:0000256" key="4">
    <source>
        <dbReference type="PROSITE-ProRule" id="PRU00325"/>
    </source>
</evidence>
<dbReference type="InterPro" id="IPR007527">
    <property type="entry name" value="Znf_SWIM"/>
</dbReference>
<evidence type="ECO:0000256" key="5">
    <source>
        <dbReference type="SAM" id="MobiDB-lite"/>
    </source>
</evidence>
<gene>
    <name evidence="7" type="ORF">HID58_079374</name>
</gene>
<comment type="caution">
    <text evidence="7">The sequence shown here is derived from an EMBL/GenBank/DDBJ whole genome shotgun (WGS) entry which is preliminary data.</text>
</comment>
<feature type="region of interest" description="Disordered" evidence="5">
    <location>
        <begin position="67"/>
        <end position="128"/>
    </location>
</feature>
<dbReference type="PROSITE" id="PS50966">
    <property type="entry name" value="ZF_SWIM"/>
    <property type="match status" value="1"/>
</dbReference>
<evidence type="ECO:0000256" key="2">
    <source>
        <dbReference type="ARBA" id="ARBA00022771"/>
    </source>
</evidence>
<evidence type="ECO:0000256" key="3">
    <source>
        <dbReference type="ARBA" id="ARBA00022833"/>
    </source>
</evidence>
<sequence>MVLMVPSMKDELQEWYPSIVQQSLVKYMFLPIVDESSLETMLEVLSYHSSINSVELYLEVKPVSHRSTSLANHETRKRSRQNDANIDANPRESNNNGWLEEEDSTDDKNEAAQRGSKMKNPDPSKGLSNSVSKQLFFSSSWLSEGELYVGMLFRDQEELEKAVKLYSGRRQRNYDVDDYLTLGGNIEFRCKYVCGWGSSQALIKAQPSLSLSELIKWVKKEFGYTVSGDNMWDAKTKAITAILGDLDKSFSVLPKFMAVLSSSNKMVMDWQYDPFPDPKEASFRSVFWAFQQSIKGFLHCAPVIMVDTVDLSSKYGGKLLIAACVDAEFQIFPLAFAIITNKSFPADSCLDPDIVAVVEEPECQWAQHRFCLRYLCLKFYDVFRNNLMTEFVHKAAAMRNISNFKRFKSGRGDQDKSLNRGDKYAKHVMKQLEEFKVASRTHDVLPLEPAGVRFQVTVVKQDGNIRDVVHLKDMVCTCGILQLLKYLCSHVLAFCRRTNSDHLLYVNDYYSTENYLGTYAADFNPLPGVSDWPEASELPPLFPPGSCLPSVVRPAPPCNKLAQAR</sequence>
<proteinExistence type="predicted"/>
<dbReference type="PANTHER" id="PTHR31973">
    <property type="entry name" value="POLYPROTEIN, PUTATIVE-RELATED"/>
    <property type="match status" value="1"/>
</dbReference>
<evidence type="ECO:0000259" key="6">
    <source>
        <dbReference type="PROSITE" id="PS50966"/>
    </source>
</evidence>
<keyword evidence="3" id="KW-0862">Zinc</keyword>